<dbReference type="AlphaFoldDB" id="A0A9W9WM47"/>
<reference evidence="2" key="2">
    <citation type="journal article" date="2023" name="IMA Fungus">
        <title>Comparative genomic study of the Penicillium genus elucidates a diverse pangenome and 15 lateral gene transfer events.</title>
        <authorList>
            <person name="Petersen C."/>
            <person name="Sorensen T."/>
            <person name="Nielsen M.R."/>
            <person name="Sondergaard T.E."/>
            <person name="Sorensen J.L."/>
            <person name="Fitzpatrick D.A."/>
            <person name="Frisvad J.C."/>
            <person name="Nielsen K.L."/>
        </authorList>
    </citation>
    <scope>NUCLEOTIDE SEQUENCE</scope>
    <source>
        <strain evidence="2">IBT 17660</strain>
    </source>
</reference>
<name>A0A9W9WM47_9EURO</name>
<dbReference type="EMBL" id="JAPWDO010000005">
    <property type="protein sequence ID" value="KAJ5469996.1"/>
    <property type="molecule type" value="Genomic_DNA"/>
</dbReference>
<dbReference type="Proteomes" id="UP001147760">
    <property type="component" value="Unassembled WGS sequence"/>
</dbReference>
<feature type="compositionally biased region" description="Acidic residues" evidence="1">
    <location>
        <begin position="226"/>
        <end position="241"/>
    </location>
</feature>
<accession>A0A9W9WM47</accession>
<proteinExistence type="predicted"/>
<feature type="region of interest" description="Disordered" evidence="1">
    <location>
        <begin position="210"/>
        <end position="299"/>
    </location>
</feature>
<organism evidence="2 3">
    <name type="scientific">Penicillium desertorum</name>
    <dbReference type="NCBI Taxonomy" id="1303715"/>
    <lineage>
        <taxon>Eukaryota</taxon>
        <taxon>Fungi</taxon>
        <taxon>Dikarya</taxon>
        <taxon>Ascomycota</taxon>
        <taxon>Pezizomycotina</taxon>
        <taxon>Eurotiomycetes</taxon>
        <taxon>Eurotiomycetidae</taxon>
        <taxon>Eurotiales</taxon>
        <taxon>Aspergillaceae</taxon>
        <taxon>Penicillium</taxon>
    </lineage>
</organism>
<sequence>MSTPFCCTTLKPTKRPNPDHEQTFTEFTKWALAPDNKTGTTDPSDASVCILLVRQDNGAIESVRYFIAVDEGRFEEVSEAGIVDADFVRIDEYEILRCTEHDRSFILHLYEPSTGSSSHWRASIAKPLKQLENAIKNKISGSGSGSGFVSRSESELRDVLGSMGSGVGYRASSGYGYGTGMGYGSAWGSSLGYGCGPNWGTGSSMIFDKNVPSSTTVETGSRDSDSDGQNEEEDQDQDQDQSQDTNQDAEISLPDDGTGCTNRDSDKDEPVPSAPTIDTEVTQEVTQDEDAGSCSPPWGTQVYHDEGRMSQSYLDIEDYGCYYSGRSSDDYGSYDCDGGDIVLTYDQDCGDYGGYDD</sequence>
<dbReference type="OrthoDB" id="10264507at2759"/>
<reference evidence="2" key="1">
    <citation type="submission" date="2022-12" db="EMBL/GenBank/DDBJ databases">
        <authorList>
            <person name="Petersen C."/>
        </authorList>
    </citation>
    <scope>NUCLEOTIDE SEQUENCE</scope>
    <source>
        <strain evidence="2">IBT 17660</strain>
    </source>
</reference>
<evidence type="ECO:0000313" key="3">
    <source>
        <dbReference type="Proteomes" id="UP001147760"/>
    </source>
</evidence>
<comment type="caution">
    <text evidence="2">The sequence shown here is derived from an EMBL/GenBank/DDBJ whole genome shotgun (WGS) entry which is preliminary data.</text>
</comment>
<protein>
    <submittedName>
        <fullName evidence="2">Uncharacterized protein</fullName>
    </submittedName>
</protein>
<evidence type="ECO:0000313" key="2">
    <source>
        <dbReference type="EMBL" id="KAJ5469996.1"/>
    </source>
</evidence>
<evidence type="ECO:0000256" key="1">
    <source>
        <dbReference type="SAM" id="MobiDB-lite"/>
    </source>
</evidence>
<gene>
    <name evidence="2" type="ORF">N7530_007353</name>
</gene>
<keyword evidence="3" id="KW-1185">Reference proteome</keyword>